<proteinExistence type="predicted"/>
<evidence type="ECO:0000256" key="1">
    <source>
        <dbReference type="SAM" id="MobiDB-lite"/>
    </source>
</evidence>
<dbReference type="Proteomes" id="UP001341840">
    <property type="component" value="Unassembled WGS sequence"/>
</dbReference>
<protein>
    <submittedName>
        <fullName evidence="2">Uncharacterized protein</fullName>
    </submittedName>
</protein>
<feature type="region of interest" description="Disordered" evidence="1">
    <location>
        <begin position="243"/>
        <end position="262"/>
    </location>
</feature>
<evidence type="ECO:0000313" key="2">
    <source>
        <dbReference type="EMBL" id="MED6215831.1"/>
    </source>
</evidence>
<name>A0ABU6Z237_9FABA</name>
<gene>
    <name evidence="2" type="ORF">PIB30_001972</name>
</gene>
<comment type="caution">
    <text evidence="2">The sequence shown here is derived from an EMBL/GenBank/DDBJ whole genome shotgun (WGS) entry which is preliminary data.</text>
</comment>
<keyword evidence="3" id="KW-1185">Reference proteome</keyword>
<organism evidence="2 3">
    <name type="scientific">Stylosanthes scabra</name>
    <dbReference type="NCBI Taxonomy" id="79078"/>
    <lineage>
        <taxon>Eukaryota</taxon>
        <taxon>Viridiplantae</taxon>
        <taxon>Streptophyta</taxon>
        <taxon>Embryophyta</taxon>
        <taxon>Tracheophyta</taxon>
        <taxon>Spermatophyta</taxon>
        <taxon>Magnoliopsida</taxon>
        <taxon>eudicotyledons</taxon>
        <taxon>Gunneridae</taxon>
        <taxon>Pentapetalae</taxon>
        <taxon>rosids</taxon>
        <taxon>fabids</taxon>
        <taxon>Fabales</taxon>
        <taxon>Fabaceae</taxon>
        <taxon>Papilionoideae</taxon>
        <taxon>50 kb inversion clade</taxon>
        <taxon>dalbergioids sensu lato</taxon>
        <taxon>Dalbergieae</taxon>
        <taxon>Pterocarpus clade</taxon>
        <taxon>Stylosanthes</taxon>
    </lineage>
</organism>
<evidence type="ECO:0000313" key="3">
    <source>
        <dbReference type="Proteomes" id="UP001341840"/>
    </source>
</evidence>
<sequence length="262" mass="29603">MAEHSECGLFPIQGCLLDDTTPKLIQLDNNAKSVNLTGVVEPNKIITIYDDGFRKRLDDNKCDTLHSNYTLPSPSPIVSMYIKYNVTLFRCNHKLSTKLPPNYVKLGCNHSYEIYYDRNNTHPEQEEAARYFSGCSVVQFASKDSTDTNDVLSFVSAEMVIGIVLSRDCDDCFNHRGGLCKLDNNKHFYCQIDSVCEFWKAPLFRPVISSAQEELLPNQQSIKRYISPIIELLRKGSILTGPRPEPISPNATKLKLNGYAKP</sequence>
<dbReference type="EMBL" id="JASCZI010271864">
    <property type="protein sequence ID" value="MED6215831.1"/>
    <property type="molecule type" value="Genomic_DNA"/>
</dbReference>
<accession>A0ABU6Z237</accession>
<reference evidence="2 3" key="1">
    <citation type="journal article" date="2023" name="Plants (Basel)">
        <title>Bridging the Gap: Combining Genomics and Transcriptomics Approaches to Understand Stylosanthes scabra, an Orphan Legume from the Brazilian Caatinga.</title>
        <authorList>
            <person name="Ferreira-Neto J.R.C."/>
            <person name="da Silva M.D."/>
            <person name="Binneck E."/>
            <person name="de Melo N.F."/>
            <person name="da Silva R.H."/>
            <person name="de Melo A.L.T.M."/>
            <person name="Pandolfi V."/>
            <person name="Bustamante F.O."/>
            <person name="Brasileiro-Vidal A.C."/>
            <person name="Benko-Iseppon A.M."/>
        </authorList>
    </citation>
    <scope>NUCLEOTIDE SEQUENCE [LARGE SCALE GENOMIC DNA]</scope>
    <source>
        <tissue evidence="2">Leaves</tissue>
    </source>
</reference>